<dbReference type="OrthoDB" id="1362583at2"/>
<feature type="transmembrane region" description="Helical" evidence="1">
    <location>
        <begin position="115"/>
        <end position="133"/>
    </location>
</feature>
<dbReference type="EMBL" id="VJVZ01000003">
    <property type="protein sequence ID" value="TRW25779.1"/>
    <property type="molecule type" value="Genomic_DNA"/>
</dbReference>
<feature type="transmembrane region" description="Helical" evidence="1">
    <location>
        <begin position="90"/>
        <end position="109"/>
    </location>
</feature>
<accession>A0A552V5P5</accession>
<dbReference type="Proteomes" id="UP000320643">
    <property type="component" value="Unassembled WGS sequence"/>
</dbReference>
<organism evidence="2 3">
    <name type="scientific">Flavobacterium zepuense</name>
    <dbReference type="NCBI Taxonomy" id="2593302"/>
    <lineage>
        <taxon>Bacteria</taxon>
        <taxon>Pseudomonadati</taxon>
        <taxon>Bacteroidota</taxon>
        <taxon>Flavobacteriia</taxon>
        <taxon>Flavobacteriales</taxon>
        <taxon>Flavobacteriaceae</taxon>
        <taxon>Flavobacterium</taxon>
    </lineage>
</organism>
<evidence type="ECO:0000256" key="1">
    <source>
        <dbReference type="SAM" id="Phobius"/>
    </source>
</evidence>
<comment type="caution">
    <text evidence="2">The sequence shown here is derived from an EMBL/GenBank/DDBJ whole genome shotgun (WGS) entry which is preliminary data.</text>
</comment>
<dbReference type="AlphaFoldDB" id="A0A552V5P5"/>
<keyword evidence="1" id="KW-1133">Transmembrane helix</keyword>
<sequence>MLEILHIYFGNFVRTLVFITFLVCSFSLKFKKKEHTILFLILLVCFCAEALNAIFKFYGKSTAAGSNITTILYYGLWLMLIGYEVQFKKIYSFILCLFFIVALLNITLFEGINEFDFSTYIIGAFVYISTFIYESFRQLKRENFNYFLSNRFLLYSAPVPLMLGLSFYFGFKDISLGEYIVFSRFKFYDFICYSVNFISYALLNIYVYREVRKNETP</sequence>
<evidence type="ECO:0008006" key="4">
    <source>
        <dbReference type="Google" id="ProtNLM"/>
    </source>
</evidence>
<keyword evidence="3" id="KW-1185">Reference proteome</keyword>
<feature type="transmembrane region" description="Helical" evidence="1">
    <location>
        <begin position="187"/>
        <end position="208"/>
    </location>
</feature>
<feature type="transmembrane region" description="Helical" evidence="1">
    <location>
        <begin position="64"/>
        <end position="83"/>
    </location>
</feature>
<feature type="transmembrane region" description="Helical" evidence="1">
    <location>
        <begin position="37"/>
        <end position="58"/>
    </location>
</feature>
<reference evidence="2 3" key="1">
    <citation type="submission" date="2019-07" db="EMBL/GenBank/DDBJ databases">
        <title>Flavobacterium sp. nov., isolated from glacier ice.</title>
        <authorList>
            <person name="Liu Q."/>
            <person name="Xin Y.-H."/>
        </authorList>
    </citation>
    <scope>NUCLEOTIDE SEQUENCE [LARGE SCALE GENOMIC DNA]</scope>
    <source>
        <strain evidence="2 3">ZT4R6</strain>
    </source>
</reference>
<name>A0A552V5P5_9FLAO</name>
<keyword evidence="1" id="KW-0472">Membrane</keyword>
<feature type="transmembrane region" description="Helical" evidence="1">
    <location>
        <begin position="153"/>
        <end position="171"/>
    </location>
</feature>
<protein>
    <recommendedName>
        <fullName evidence="4">YhhN-like protein</fullName>
    </recommendedName>
</protein>
<dbReference type="RefSeq" id="WP_143372443.1">
    <property type="nucleotide sequence ID" value="NZ_VJVZ01000003.1"/>
</dbReference>
<evidence type="ECO:0000313" key="3">
    <source>
        <dbReference type="Proteomes" id="UP000320643"/>
    </source>
</evidence>
<feature type="transmembrane region" description="Helical" evidence="1">
    <location>
        <begin position="12"/>
        <end position="30"/>
    </location>
</feature>
<proteinExistence type="predicted"/>
<keyword evidence="1" id="KW-0812">Transmembrane</keyword>
<gene>
    <name evidence="2" type="ORF">FMM05_06030</name>
</gene>
<evidence type="ECO:0000313" key="2">
    <source>
        <dbReference type="EMBL" id="TRW25779.1"/>
    </source>
</evidence>